<dbReference type="PANTHER" id="PTHR37312">
    <property type="entry name" value="MEMBRANE-BOUND ACYLTRANSFERASE YKRP-RELATED"/>
    <property type="match status" value="1"/>
</dbReference>
<feature type="transmembrane region" description="Helical" evidence="1">
    <location>
        <begin position="196"/>
        <end position="215"/>
    </location>
</feature>
<evidence type="ECO:0000259" key="2">
    <source>
        <dbReference type="Pfam" id="PF01757"/>
    </source>
</evidence>
<dbReference type="EMBL" id="ABCC02000029">
    <property type="protein sequence ID" value="EDP16570.1"/>
    <property type="molecule type" value="Genomic_DNA"/>
</dbReference>
<feature type="transmembrane region" description="Helical" evidence="1">
    <location>
        <begin position="297"/>
        <end position="314"/>
    </location>
</feature>
<keyword evidence="1" id="KW-0472">Membrane</keyword>
<dbReference type="HOGENOM" id="CLU_023915_4_0_9"/>
<reference evidence="3 4" key="1">
    <citation type="submission" date="2007-08" db="EMBL/GenBank/DDBJ databases">
        <authorList>
            <person name="Fulton L."/>
            <person name="Clifton S."/>
            <person name="Fulton B."/>
            <person name="Xu J."/>
            <person name="Minx P."/>
            <person name="Pepin K.H."/>
            <person name="Johnson M."/>
            <person name="Thiruvilangam P."/>
            <person name="Bhonagiri V."/>
            <person name="Nash W.E."/>
            <person name="Mardis E.R."/>
            <person name="Wilson R.K."/>
        </authorList>
    </citation>
    <scope>NUCLEOTIDE SEQUENCE [LARGE SCALE GENOMIC DNA]</scope>
    <source>
        <strain evidence="4">ATCC BAA-613 / DSM 15670 / CCUG 46953 / JCM 12243 / WAL 16351</strain>
    </source>
</reference>
<dbReference type="eggNOG" id="COG3594">
    <property type="taxonomic scope" value="Bacteria"/>
</dbReference>
<proteinExistence type="predicted"/>
<dbReference type="RefSeq" id="WP_007037015.1">
    <property type="nucleotide sequence ID" value="NZ_DS480686.1"/>
</dbReference>
<dbReference type="AlphaFoldDB" id="A8RSI9"/>
<evidence type="ECO:0000256" key="1">
    <source>
        <dbReference type="SAM" id="Phobius"/>
    </source>
</evidence>
<evidence type="ECO:0000313" key="3">
    <source>
        <dbReference type="EMBL" id="EDP16570.1"/>
    </source>
</evidence>
<dbReference type="GO" id="GO:0016747">
    <property type="term" value="F:acyltransferase activity, transferring groups other than amino-acyl groups"/>
    <property type="evidence" value="ECO:0007669"/>
    <property type="project" value="InterPro"/>
</dbReference>
<name>A8RSI9_ENTBW</name>
<comment type="caution">
    <text evidence="3">The sequence shown here is derived from an EMBL/GenBank/DDBJ whole genome shotgun (WGS) entry which is preliminary data.</text>
</comment>
<feature type="transmembrane region" description="Helical" evidence="1">
    <location>
        <begin position="131"/>
        <end position="149"/>
    </location>
</feature>
<feature type="transmembrane region" description="Helical" evidence="1">
    <location>
        <begin position="70"/>
        <end position="86"/>
    </location>
</feature>
<feature type="transmembrane region" description="Helical" evidence="1">
    <location>
        <begin position="267"/>
        <end position="285"/>
    </location>
</feature>
<dbReference type="InterPro" id="IPR052734">
    <property type="entry name" value="Nod_factor_acetyltransferase"/>
</dbReference>
<feature type="domain" description="Acyltransferase 3" evidence="2">
    <location>
        <begin position="8"/>
        <end position="191"/>
    </location>
</feature>
<sequence>MEQSRCKEVDIFKGLLIILVVVGHYDSDIVHDVIFLFHMPLFFIISGLLLKREHIMEGTKYIRTKIQNLMIPYSVYLIIDLFLIRRDYAVGSIVRALWGGRAVPGVYWYITCFLFSLILFFGLLRKFSDKTVKRVILIFGGGGVIESHIVEKVHFLQSPGIPWNLDVSLIALVYVGIGFFYKDKIKNLLESDSRKYDAVAGVTAFGLVMFSWFIYRDGNRLYYFDMKPAYYKELLLAVLIPCAFGIVFARFAYWLEKEKYFEILKRFLYLCGRATIPIMFMHVPLNHWKDCVGYGRLEYMVIGIGIPLMIIFAFNENSVMRKVLGIPKLNR</sequence>
<keyword evidence="1" id="KW-0812">Transmembrane</keyword>
<protein>
    <recommendedName>
        <fullName evidence="2">Acyltransferase 3 domain-containing protein</fullName>
    </recommendedName>
</protein>
<keyword evidence="1" id="KW-1133">Transmembrane helix</keyword>
<feature type="transmembrane region" description="Helical" evidence="1">
    <location>
        <begin position="106"/>
        <end position="124"/>
    </location>
</feature>
<dbReference type="Pfam" id="PF01757">
    <property type="entry name" value="Acyl_transf_3"/>
    <property type="match status" value="1"/>
</dbReference>
<feature type="transmembrane region" description="Helical" evidence="1">
    <location>
        <begin position="161"/>
        <end position="181"/>
    </location>
</feature>
<feature type="transmembrane region" description="Helical" evidence="1">
    <location>
        <begin position="33"/>
        <end position="50"/>
    </location>
</feature>
<dbReference type="InterPro" id="IPR002656">
    <property type="entry name" value="Acyl_transf_3_dom"/>
</dbReference>
<evidence type="ECO:0000313" key="4">
    <source>
        <dbReference type="Proteomes" id="UP000005396"/>
    </source>
</evidence>
<feature type="transmembrane region" description="Helical" evidence="1">
    <location>
        <begin position="235"/>
        <end position="255"/>
    </location>
</feature>
<dbReference type="Proteomes" id="UP000005396">
    <property type="component" value="Unassembled WGS sequence"/>
</dbReference>
<gene>
    <name evidence="3" type="ORF">CLOBOL_03338</name>
</gene>
<accession>A8RSI9</accession>
<dbReference type="PANTHER" id="PTHR37312:SF1">
    <property type="entry name" value="MEMBRANE-BOUND ACYLTRANSFERASE YKRP-RELATED"/>
    <property type="match status" value="1"/>
</dbReference>
<dbReference type="PaxDb" id="411902-CLOBOL_03338"/>
<organism evidence="3 4">
    <name type="scientific">Enterocloster bolteae (strain ATCC BAA-613 / DSM 15670 / CCUG 46953 / JCM 12243 / WAL 16351)</name>
    <name type="common">Clostridium bolteae</name>
    <dbReference type="NCBI Taxonomy" id="411902"/>
    <lineage>
        <taxon>Bacteria</taxon>
        <taxon>Bacillati</taxon>
        <taxon>Bacillota</taxon>
        <taxon>Clostridia</taxon>
        <taxon>Lachnospirales</taxon>
        <taxon>Lachnospiraceae</taxon>
        <taxon>Enterocloster</taxon>
    </lineage>
</organism>
<reference evidence="3 4" key="2">
    <citation type="submission" date="2007-09" db="EMBL/GenBank/DDBJ databases">
        <title>Draft genome sequence of Clostridium bolteae (ATCC BAA-613).</title>
        <authorList>
            <person name="Sudarsanam P."/>
            <person name="Ley R."/>
            <person name="Guruge J."/>
            <person name="Turnbaugh P.J."/>
            <person name="Mahowald M."/>
            <person name="Liep D."/>
            <person name="Gordon J."/>
        </authorList>
    </citation>
    <scope>NUCLEOTIDE SEQUENCE [LARGE SCALE GENOMIC DNA]</scope>
    <source>
        <strain evidence="4">ATCC BAA-613 / DSM 15670 / CCUG 46953 / JCM 12243 / WAL 16351</strain>
    </source>
</reference>